<dbReference type="AlphaFoldDB" id="E6Q6R2"/>
<dbReference type="Gene3D" id="3.40.50.10770">
    <property type="entry name" value="Hypothetical protein VC1899 like domain (Restriction endonuclease-like)"/>
    <property type="match status" value="1"/>
</dbReference>
<gene>
    <name evidence="1" type="ORF">CARN4_1252</name>
</gene>
<name>E6Q6R2_9ZZZZ</name>
<protein>
    <recommendedName>
        <fullName evidence="2">CRISPR-associated protein</fullName>
    </recommendedName>
</protein>
<proteinExistence type="predicted"/>
<dbReference type="EMBL" id="CABO01000043">
    <property type="protein sequence ID" value="CBI02887.1"/>
    <property type="molecule type" value="Genomic_DNA"/>
</dbReference>
<comment type="caution">
    <text evidence="1">The sequence shown here is derived from an EMBL/GenBank/DDBJ whole genome shotgun (WGS) entry which is preliminary data.</text>
</comment>
<reference evidence="1" key="1">
    <citation type="submission" date="2009-10" db="EMBL/GenBank/DDBJ databases">
        <title>Diversity of trophic interactions inside an arsenic-rich microbial ecosystem.</title>
        <authorList>
            <person name="Bertin P.N."/>
            <person name="Heinrich-Salmeron A."/>
            <person name="Pelletier E."/>
            <person name="Goulhen-Chollet F."/>
            <person name="Arsene-Ploetze F."/>
            <person name="Gallien S."/>
            <person name="Calteau A."/>
            <person name="Vallenet D."/>
            <person name="Casiot C."/>
            <person name="Chane-Woon-Ming B."/>
            <person name="Giloteaux L."/>
            <person name="Barakat M."/>
            <person name="Bonnefoy V."/>
            <person name="Bruneel O."/>
            <person name="Chandler M."/>
            <person name="Cleiss J."/>
            <person name="Duran R."/>
            <person name="Elbaz-Poulichet F."/>
            <person name="Fonknechten N."/>
            <person name="Lauga B."/>
            <person name="Mornico D."/>
            <person name="Ortet P."/>
            <person name="Schaeffer C."/>
            <person name="Siguier P."/>
            <person name="Alexander Thil Smith A."/>
            <person name="Van Dorsselaer A."/>
            <person name="Weissenbach J."/>
            <person name="Medigue C."/>
            <person name="Le Paslier D."/>
        </authorList>
    </citation>
    <scope>NUCLEOTIDE SEQUENCE</scope>
</reference>
<accession>E6Q6R2</accession>
<organism evidence="1">
    <name type="scientific">mine drainage metagenome</name>
    <dbReference type="NCBI Taxonomy" id="410659"/>
    <lineage>
        <taxon>unclassified sequences</taxon>
        <taxon>metagenomes</taxon>
        <taxon>ecological metagenomes</taxon>
    </lineage>
</organism>
<evidence type="ECO:0000313" key="1">
    <source>
        <dbReference type="EMBL" id="CBI02887.1"/>
    </source>
</evidence>
<evidence type="ECO:0008006" key="2">
    <source>
        <dbReference type="Google" id="ProtNLM"/>
    </source>
</evidence>
<sequence length="492" mass="54666">MMLPDGLEELCRRWLGLDRARQDELYARELGPMFAPHFASLPLDGARFDPQRPKALISVLGLSWQPVALMAAWCTPDRVLLVGTTESLNKHVGGEHVLSVIARLSGVPEAAFSIEGIGEPLESQVYGVVRKFLRDWNLQGHECWVDPTGGKKSMSAAAALAAYVIGAPLVYVDYREYLNDGRIPLAGTEYPRLLQNPLAVYGDLEIDAVLSNFDGGLFGEAEYIVSRLKERIDDKREASVLQRIIEGYSLWNRFELKGANNKLDGISLEPDVDHPERPYVLAEWRWSKSFGERFHKNRNALDALQGLASATKPSLASSVPLLGFYAASARRLLAGKQQHLSQAVMLAYAMVERYIVLSLQELGACDERVRFIENKCPSIDDCVIVGNALFGTDFEVRPFSGSVMFASGALALSALSPDHLPHYLLALLKDLSGVRNRTEYEHGFIPRVPKVDQAKRLVDGAVGFMFESKCLPDFKEFVDACTFPILTPQRRI</sequence>